<proteinExistence type="predicted"/>
<evidence type="ECO:0000313" key="2">
    <source>
        <dbReference type="EMBL" id="MEY8764136.1"/>
    </source>
</evidence>
<dbReference type="EMBL" id="JBGFFE010000016">
    <property type="protein sequence ID" value="MEY8764136.1"/>
    <property type="molecule type" value="Genomic_DNA"/>
</dbReference>
<name>A0ABV4DYZ9_9CLOT</name>
<organism evidence="2 3">
    <name type="scientific">Clostridium lapidicellarium</name>
    <dbReference type="NCBI Taxonomy" id="3240931"/>
    <lineage>
        <taxon>Bacteria</taxon>
        <taxon>Bacillati</taxon>
        <taxon>Bacillota</taxon>
        <taxon>Clostridia</taxon>
        <taxon>Eubacteriales</taxon>
        <taxon>Clostridiaceae</taxon>
        <taxon>Clostridium</taxon>
    </lineage>
</organism>
<dbReference type="Pfam" id="PF07495">
    <property type="entry name" value="Y_Y_Y"/>
    <property type="match status" value="6"/>
</dbReference>
<evidence type="ECO:0000313" key="3">
    <source>
        <dbReference type="Proteomes" id="UP001565220"/>
    </source>
</evidence>
<feature type="domain" description="Two component regulator three Y" evidence="1">
    <location>
        <begin position="218"/>
        <end position="284"/>
    </location>
</feature>
<feature type="domain" description="Two component regulator three Y" evidence="1">
    <location>
        <begin position="126"/>
        <end position="185"/>
    </location>
</feature>
<evidence type="ECO:0000259" key="1">
    <source>
        <dbReference type="Pfam" id="PF07495"/>
    </source>
</evidence>
<dbReference type="InterPro" id="IPR011123">
    <property type="entry name" value="Y_Y_Y"/>
</dbReference>
<accession>A0ABV4DYZ9</accession>
<dbReference type="RefSeq" id="WP_294180208.1">
    <property type="nucleotide sequence ID" value="NZ_JBGFFE010000016.1"/>
</dbReference>
<gene>
    <name evidence="2" type="ORF">AB8S09_10870</name>
</gene>
<feature type="domain" description="Two component regulator three Y" evidence="1">
    <location>
        <begin position="602"/>
        <end position="663"/>
    </location>
</feature>
<protein>
    <submittedName>
        <fullName evidence="2">Triple tyrosine motif-containing protein</fullName>
    </submittedName>
</protein>
<dbReference type="Proteomes" id="UP001565220">
    <property type="component" value="Unassembled WGS sequence"/>
</dbReference>
<sequence length="671" mass="78382">MNELTINCSLESPQEKKSKVIINVNNNLNQELVYKYMVGCNGVWDVLKDFTEDERTEWIPGKDGKYILMVQGKKVDGDKSFDYVSKMDYIIGKSEEKLINRVYLDKDKLKLGDKLSVTVDAAKFPLLFRYWIRIKDEWEMVKDYSAENVLSWAVKNEGKGEILVECKDLNSKNDFDDFQSVEFHVYSSKNIVITDFRCLTLDLLEDSELIFQVDSEHDSDRTVLYKFFKINSRGEMKCIQNYSTKRTVSYVETQSGEYRLLCFAKDMYSMNEFDDRAVLNFKVKKYNKIYIKNFTTDMNYPQLCGVDITLKADVIGGRELLYRYVIEGTLSEDSGYTTCDNYVWKSKQPGRYRLILMVKDRSFQGNYEAIEYLNYVIDERSREPVKIEGIILNRDNPVLRGKTVKAKVNASGGSDLKYGFIIRREKARLKVMDYSSDNFMEFIPEKSGRYELEARVKDSYSDREYDCHLIRNIEVLDYIPAVIDYILYPVKDFFLVGDRITVNSIIQNTENVVVKYVLNINGHEVEETDYISQKMYVFIPKYSGTYEVEIFARNVKSKREFDCKKEVSVKVKEALPVTDTRVTCSNLEFRCNMPVTFTAHSEGGKDVVYEFYIMERGDWNLVQGYSKKNYYTYIPFNEGEYKVLVLCKSQLNKSPYEDYSIFSFSTVSGEP</sequence>
<feature type="domain" description="Two component regulator three Y" evidence="1">
    <location>
        <begin position="507"/>
        <end position="572"/>
    </location>
</feature>
<feature type="domain" description="Two component regulator three Y" evidence="1">
    <location>
        <begin position="409"/>
        <end position="467"/>
    </location>
</feature>
<keyword evidence="3" id="KW-1185">Reference proteome</keyword>
<comment type="caution">
    <text evidence="2">The sequence shown here is derived from an EMBL/GenBank/DDBJ whole genome shotgun (WGS) entry which is preliminary data.</text>
</comment>
<dbReference type="NCBIfam" id="NF010681">
    <property type="entry name" value="PRK14081.1"/>
    <property type="match status" value="1"/>
</dbReference>
<feature type="domain" description="Two component regulator three Y" evidence="1">
    <location>
        <begin position="27"/>
        <end position="91"/>
    </location>
</feature>
<reference evidence="2 3" key="1">
    <citation type="submission" date="2024-08" db="EMBL/GenBank/DDBJ databases">
        <title>Clostridium lapicellarii sp. nov., and Clostridium renhuaiense sp. nov., two species isolated from the mud in a fermentation cellar used for producing sauce-flavour Chinese liquors.</title>
        <authorList>
            <person name="Yang F."/>
            <person name="Wang H."/>
            <person name="Chen L.Q."/>
            <person name="Zhou N."/>
            <person name="Lu J.J."/>
            <person name="Pu X.X."/>
            <person name="Wan B."/>
            <person name="Wang L."/>
            <person name="Liu S.J."/>
        </authorList>
    </citation>
    <scope>NUCLEOTIDE SEQUENCE [LARGE SCALE GENOMIC DNA]</scope>
    <source>
        <strain evidence="2 3">MT-113</strain>
    </source>
</reference>